<evidence type="ECO:0000256" key="1">
    <source>
        <dbReference type="ARBA" id="ARBA00022898"/>
    </source>
</evidence>
<evidence type="ECO:0000256" key="2">
    <source>
        <dbReference type="SAM" id="MobiDB-lite"/>
    </source>
</evidence>
<dbReference type="PANTHER" id="PTHR43795:SF39">
    <property type="entry name" value="AMINOTRANSFERASE CLASS I_CLASSII DOMAIN-CONTAINING PROTEIN"/>
    <property type="match status" value="1"/>
</dbReference>
<dbReference type="InterPro" id="IPR004839">
    <property type="entry name" value="Aminotransferase_I/II_large"/>
</dbReference>
<dbReference type="OrthoDB" id="691673at2759"/>
<dbReference type="GO" id="GO:0030170">
    <property type="term" value="F:pyridoxal phosphate binding"/>
    <property type="evidence" value="ECO:0007669"/>
    <property type="project" value="InterPro"/>
</dbReference>
<dbReference type="SUPFAM" id="SSF53383">
    <property type="entry name" value="PLP-dependent transferases"/>
    <property type="match status" value="1"/>
</dbReference>
<name>A0A8J2WU49_9STRA</name>
<dbReference type="GO" id="GO:0008483">
    <property type="term" value="F:transaminase activity"/>
    <property type="evidence" value="ECO:0007669"/>
    <property type="project" value="TreeGrafter"/>
</dbReference>
<dbReference type="Gene3D" id="3.90.1150.10">
    <property type="entry name" value="Aspartate Aminotransferase, domain 1"/>
    <property type="match status" value="1"/>
</dbReference>
<gene>
    <name evidence="4" type="ORF">PECAL_2P14550</name>
</gene>
<dbReference type="EMBL" id="CAKKNE010000002">
    <property type="protein sequence ID" value="CAH0368392.1"/>
    <property type="molecule type" value="Genomic_DNA"/>
</dbReference>
<evidence type="ECO:0000313" key="4">
    <source>
        <dbReference type="EMBL" id="CAH0368392.1"/>
    </source>
</evidence>
<evidence type="ECO:0000259" key="3">
    <source>
        <dbReference type="Pfam" id="PF00155"/>
    </source>
</evidence>
<dbReference type="GO" id="GO:0006520">
    <property type="term" value="P:amino acid metabolic process"/>
    <property type="evidence" value="ECO:0007669"/>
    <property type="project" value="TreeGrafter"/>
</dbReference>
<feature type="domain" description="Aminotransferase class I/classII large" evidence="3">
    <location>
        <begin position="109"/>
        <end position="457"/>
    </location>
</feature>
<feature type="compositionally biased region" description="Basic residues" evidence="2">
    <location>
        <begin position="39"/>
        <end position="51"/>
    </location>
</feature>
<dbReference type="Proteomes" id="UP000789595">
    <property type="component" value="Unassembled WGS sequence"/>
</dbReference>
<evidence type="ECO:0000313" key="5">
    <source>
        <dbReference type="Proteomes" id="UP000789595"/>
    </source>
</evidence>
<protein>
    <recommendedName>
        <fullName evidence="3">Aminotransferase class I/classII large domain-containing protein</fullName>
    </recommendedName>
</protein>
<feature type="region of interest" description="Disordered" evidence="2">
    <location>
        <begin position="35"/>
        <end position="66"/>
    </location>
</feature>
<organism evidence="4 5">
    <name type="scientific">Pelagomonas calceolata</name>
    <dbReference type="NCBI Taxonomy" id="35677"/>
    <lineage>
        <taxon>Eukaryota</taxon>
        <taxon>Sar</taxon>
        <taxon>Stramenopiles</taxon>
        <taxon>Ochrophyta</taxon>
        <taxon>Pelagophyceae</taxon>
        <taxon>Pelagomonadales</taxon>
        <taxon>Pelagomonadaceae</taxon>
        <taxon>Pelagomonas</taxon>
    </lineage>
</organism>
<dbReference type="InterPro" id="IPR015424">
    <property type="entry name" value="PyrdxlP-dep_Trfase"/>
</dbReference>
<dbReference type="CDD" id="cd00609">
    <property type="entry name" value="AAT_like"/>
    <property type="match status" value="1"/>
</dbReference>
<dbReference type="Gene3D" id="3.40.640.10">
    <property type="entry name" value="Type I PLP-dependent aspartate aminotransferase-like (Major domain)"/>
    <property type="match status" value="1"/>
</dbReference>
<sequence>MVRQLSARAQVIVAAAATCGVAVLAAALTLMPSPAAAKARSKRPKRKRKKNDKNDSLSSRGSRLTRPALPYMGGVLEGFAEPYDATTGKGVILLAVAENKLCWPRLKPRVEAALKQIPDWTANYGPMDGCAQLKAALARFLDRRIIRDERPRVVSDHVSCAAGAAACLNNLFLSICEAGDSVLIPAPYYAAFDADLGAICALKRIPVRLRQGDFALTRSALDAAYAASGQTAKALLLTNPHNPTGRCLTEDELRLAVGWCESKKMHLVSDEVYALSLLKGDAFVSLGRITKGALGDRRHVVWGLSKDFGMSGLRFGCVWTQNDRLRQALGTAAMFGCVPGVCQAMVTELLSDDAFCDDYLRANTVALRLSCAACTAMMDSLSLPYYVPDAGMFLWCDLSSLLDEKSWAAEARLYDQLRTEIRVVLTPGEAQHAVSPGWFRICYAFVGRDVLDAALSKFQAWVEKKRQRA</sequence>
<keyword evidence="1" id="KW-0663">Pyridoxal phosphate</keyword>
<reference evidence="4" key="1">
    <citation type="submission" date="2021-11" db="EMBL/GenBank/DDBJ databases">
        <authorList>
            <consortium name="Genoscope - CEA"/>
            <person name="William W."/>
        </authorList>
    </citation>
    <scope>NUCLEOTIDE SEQUENCE</scope>
</reference>
<proteinExistence type="predicted"/>
<dbReference type="PANTHER" id="PTHR43795">
    <property type="entry name" value="BIFUNCTIONAL ASPARTATE AMINOTRANSFERASE AND GLUTAMATE/ASPARTATE-PREPHENATE AMINOTRANSFERASE-RELATED"/>
    <property type="match status" value="1"/>
</dbReference>
<dbReference type="PRINTS" id="PR00753">
    <property type="entry name" value="ACCSYNTHASE"/>
</dbReference>
<dbReference type="Pfam" id="PF00155">
    <property type="entry name" value="Aminotran_1_2"/>
    <property type="match status" value="1"/>
</dbReference>
<dbReference type="InterPro" id="IPR015421">
    <property type="entry name" value="PyrdxlP-dep_Trfase_major"/>
</dbReference>
<dbReference type="AlphaFoldDB" id="A0A8J2WU49"/>
<comment type="caution">
    <text evidence="4">The sequence shown here is derived from an EMBL/GenBank/DDBJ whole genome shotgun (WGS) entry which is preliminary data.</text>
</comment>
<accession>A0A8J2WU49</accession>
<dbReference type="InterPro" id="IPR015422">
    <property type="entry name" value="PyrdxlP-dep_Trfase_small"/>
</dbReference>
<keyword evidence="5" id="KW-1185">Reference proteome</keyword>
<dbReference type="InterPro" id="IPR050478">
    <property type="entry name" value="Ethylene_sulfur-biosynth"/>
</dbReference>